<protein>
    <submittedName>
        <fullName evidence="2">Uncharacterized protein</fullName>
    </submittedName>
</protein>
<feature type="chain" id="PRO_5047232238" evidence="1">
    <location>
        <begin position="23"/>
        <end position="116"/>
    </location>
</feature>
<dbReference type="EMBL" id="FNKY01000001">
    <property type="protein sequence ID" value="SDQ79312.1"/>
    <property type="molecule type" value="Genomic_DNA"/>
</dbReference>
<organism evidence="2 3">
    <name type="scientific">Nitrosospira multiformis</name>
    <dbReference type="NCBI Taxonomy" id="1231"/>
    <lineage>
        <taxon>Bacteria</taxon>
        <taxon>Pseudomonadati</taxon>
        <taxon>Pseudomonadota</taxon>
        <taxon>Betaproteobacteria</taxon>
        <taxon>Nitrosomonadales</taxon>
        <taxon>Nitrosomonadaceae</taxon>
        <taxon>Nitrosospira</taxon>
    </lineage>
</organism>
<sequence>MKYCFRWFSLMCFMMVGMSALADPVATSKPCTVKDRTEALVILVCAPNLDQETWQNAARAVCGSALMCNAWIWEDPAKAPVKAPATDSDIPKDQAAAAVAIWVHDSKSLISLRRVQ</sequence>
<accession>A0ABY0TLD0</accession>
<comment type="caution">
    <text evidence="2">The sequence shown here is derived from an EMBL/GenBank/DDBJ whole genome shotgun (WGS) entry which is preliminary data.</text>
</comment>
<reference evidence="2 3" key="1">
    <citation type="submission" date="2016-10" db="EMBL/GenBank/DDBJ databases">
        <authorList>
            <person name="Varghese N."/>
            <person name="Submissions S."/>
        </authorList>
    </citation>
    <scope>NUCLEOTIDE SEQUENCE [LARGE SCALE GENOMIC DNA]</scope>
    <source>
        <strain evidence="2 3">Nl1</strain>
    </source>
</reference>
<keyword evidence="1" id="KW-0732">Signal</keyword>
<proteinExistence type="predicted"/>
<evidence type="ECO:0000256" key="1">
    <source>
        <dbReference type="SAM" id="SignalP"/>
    </source>
</evidence>
<dbReference type="Proteomes" id="UP000183471">
    <property type="component" value="Unassembled WGS sequence"/>
</dbReference>
<keyword evidence="3" id="KW-1185">Reference proteome</keyword>
<evidence type="ECO:0000313" key="3">
    <source>
        <dbReference type="Proteomes" id="UP000183471"/>
    </source>
</evidence>
<dbReference type="RefSeq" id="WP_176759974.1">
    <property type="nucleotide sequence ID" value="NZ_FNKY01000001.1"/>
</dbReference>
<evidence type="ECO:0000313" key="2">
    <source>
        <dbReference type="EMBL" id="SDQ79312.1"/>
    </source>
</evidence>
<name>A0ABY0TLD0_9PROT</name>
<feature type="signal peptide" evidence="1">
    <location>
        <begin position="1"/>
        <end position="22"/>
    </location>
</feature>
<gene>
    <name evidence="2" type="ORF">SAMN05216402_2307</name>
</gene>